<dbReference type="Proteomes" id="UP000414136">
    <property type="component" value="Unassembled WGS sequence"/>
</dbReference>
<sequence>MKIEQGVLNPFTLSPVGTGINSAQYAVVNIGGLSQRCVVKMVGDREIAAECFCALLGDALSLPTLSPVIITHPDDNSLWFGSRDAAYPSLSARLGIGAEVNQYQLAVLAQILATWAQVGHVISFDELVANGDRNPGNVLWNGAAFTIIDHERSLGNKPKSSNRLALFATANFHPPLVASICSAATGSAMAQQAFLAADQAVWDMIRSEFHAIPHVIGQHHGACESLAKRLITSLPSHAANAMSPLLQGAHP</sequence>
<accession>A0A5E4ZR50</accession>
<evidence type="ECO:0000313" key="1">
    <source>
        <dbReference type="EMBL" id="VVE63217.1"/>
    </source>
</evidence>
<dbReference type="AlphaFoldDB" id="A0A5E4ZR50"/>
<organism evidence="1 2">
    <name type="scientific">Pandoraea captiosa</name>
    <dbReference type="NCBI Taxonomy" id="2508302"/>
    <lineage>
        <taxon>Bacteria</taxon>
        <taxon>Pseudomonadati</taxon>
        <taxon>Pseudomonadota</taxon>
        <taxon>Betaproteobacteria</taxon>
        <taxon>Burkholderiales</taxon>
        <taxon>Burkholderiaceae</taxon>
        <taxon>Pandoraea</taxon>
    </lineage>
</organism>
<keyword evidence="2" id="KW-1185">Reference proteome</keyword>
<name>A0A5E4ZR50_9BURK</name>
<reference evidence="1 2" key="1">
    <citation type="submission" date="2019-08" db="EMBL/GenBank/DDBJ databases">
        <authorList>
            <person name="Peeters C."/>
        </authorList>
    </citation>
    <scope>NUCLEOTIDE SEQUENCE [LARGE SCALE GENOMIC DNA]</scope>
    <source>
        <strain evidence="1 2">LMG 31118</strain>
    </source>
</reference>
<protein>
    <submittedName>
        <fullName evidence="1">Uncharacterized protein</fullName>
    </submittedName>
</protein>
<gene>
    <name evidence="1" type="ORF">PCA31118_01158</name>
</gene>
<evidence type="ECO:0000313" key="2">
    <source>
        <dbReference type="Proteomes" id="UP000414136"/>
    </source>
</evidence>
<proteinExistence type="predicted"/>
<dbReference type="OrthoDB" id="9152912at2"/>
<dbReference type="EMBL" id="CABPSQ010000002">
    <property type="protein sequence ID" value="VVE63217.1"/>
    <property type="molecule type" value="Genomic_DNA"/>
</dbReference>
<dbReference type="RefSeq" id="WP_150623930.1">
    <property type="nucleotide sequence ID" value="NZ_CABPSQ010000002.1"/>
</dbReference>